<dbReference type="PROSITE" id="PS00060">
    <property type="entry name" value="ADH_IRON_2"/>
    <property type="match status" value="1"/>
</dbReference>
<dbReference type="EMBL" id="CP014206">
    <property type="protein sequence ID" value="AMK10175.1"/>
    <property type="molecule type" value="Genomic_DNA"/>
</dbReference>
<comment type="cofactor">
    <cofactor evidence="1">
        <name>Fe cation</name>
        <dbReference type="ChEBI" id="CHEBI:24875"/>
    </cofactor>
</comment>
<dbReference type="KEGG" id="dej:AWY79_03105"/>
<dbReference type="Proteomes" id="UP000295506">
    <property type="component" value="Unassembled WGS sequence"/>
</dbReference>
<evidence type="ECO:0000256" key="3">
    <source>
        <dbReference type="ARBA" id="ARBA00023002"/>
    </source>
</evidence>
<dbReference type="FunFam" id="3.40.50.1970:FF:000003">
    <property type="entry name" value="Alcohol dehydrogenase, iron-containing"/>
    <property type="match status" value="1"/>
</dbReference>
<dbReference type="FunFam" id="1.20.1090.10:FF:000001">
    <property type="entry name" value="Aldehyde-alcohol dehydrogenase"/>
    <property type="match status" value="1"/>
</dbReference>
<name>A0A126QL91_9BACT</name>
<dbReference type="PANTHER" id="PTHR11496:SF102">
    <property type="entry name" value="ALCOHOL DEHYDROGENASE 4"/>
    <property type="match status" value="1"/>
</dbReference>
<dbReference type="GO" id="GO:0004022">
    <property type="term" value="F:alcohol dehydrogenase (NAD+) activity"/>
    <property type="evidence" value="ECO:0007669"/>
    <property type="project" value="TreeGrafter"/>
</dbReference>
<proteinExistence type="inferred from homology"/>
<dbReference type="PANTHER" id="PTHR11496">
    <property type="entry name" value="ALCOHOL DEHYDROGENASE"/>
    <property type="match status" value="1"/>
</dbReference>
<dbReference type="CDD" id="cd17814">
    <property type="entry name" value="Fe-ADH-like"/>
    <property type="match status" value="1"/>
</dbReference>
<evidence type="ECO:0000256" key="2">
    <source>
        <dbReference type="ARBA" id="ARBA00007358"/>
    </source>
</evidence>
<keyword evidence="9" id="KW-1185">Reference proteome</keyword>
<protein>
    <submittedName>
        <fullName evidence="7 8">Alcohol dehydrogenase</fullName>
    </submittedName>
</protein>
<accession>A0A126QL91</accession>
<reference evidence="7 9" key="1">
    <citation type="journal article" date="2016" name="Front. Microbiol.">
        <title>Genome Sequence of the Piezophilic, Mesophilic Sulfate-Reducing Bacterium Desulfovibrio indicus J2T.</title>
        <authorList>
            <person name="Cao J."/>
            <person name="Maignien L."/>
            <person name="Shao Z."/>
            <person name="Alain K."/>
            <person name="Jebbar M."/>
        </authorList>
    </citation>
    <scope>NUCLEOTIDE SEQUENCE [LARGE SCALE GENOMIC DNA]</scope>
    <source>
        <strain evidence="7 9">J2</strain>
    </source>
</reference>
<organism evidence="8 10">
    <name type="scientific">Pseudodesulfovibrio indicus</name>
    <dbReference type="NCBI Taxonomy" id="1716143"/>
    <lineage>
        <taxon>Bacteria</taxon>
        <taxon>Pseudomonadati</taxon>
        <taxon>Thermodesulfobacteriota</taxon>
        <taxon>Desulfovibrionia</taxon>
        <taxon>Desulfovibrionales</taxon>
        <taxon>Desulfovibrionaceae</taxon>
    </lineage>
</organism>
<evidence type="ECO:0000259" key="6">
    <source>
        <dbReference type="Pfam" id="PF25137"/>
    </source>
</evidence>
<evidence type="ECO:0000313" key="10">
    <source>
        <dbReference type="Proteomes" id="UP000295506"/>
    </source>
</evidence>
<dbReference type="Gene3D" id="3.40.50.1970">
    <property type="match status" value="1"/>
</dbReference>
<comment type="similarity">
    <text evidence="2">Belongs to the iron-containing alcohol dehydrogenase family.</text>
</comment>
<dbReference type="Gene3D" id="1.20.1090.10">
    <property type="entry name" value="Dehydroquinate synthase-like - alpha domain"/>
    <property type="match status" value="1"/>
</dbReference>
<evidence type="ECO:0000313" key="9">
    <source>
        <dbReference type="Proteomes" id="UP000055611"/>
    </source>
</evidence>
<dbReference type="AlphaFoldDB" id="A0A126QL91"/>
<keyword evidence="3" id="KW-0560">Oxidoreductase</keyword>
<evidence type="ECO:0000256" key="1">
    <source>
        <dbReference type="ARBA" id="ARBA00001962"/>
    </source>
</evidence>
<feature type="domain" description="Fe-containing alcohol dehydrogenase-like C-terminal" evidence="6">
    <location>
        <begin position="193"/>
        <end position="388"/>
    </location>
</feature>
<dbReference type="EMBL" id="SOBK01000007">
    <property type="protein sequence ID" value="TDT87882.1"/>
    <property type="molecule type" value="Genomic_DNA"/>
</dbReference>
<dbReference type="InterPro" id="IPR001670">
    <property type="entry name" value="ADH_Fe/GldA"/>
</dbReference>
<dbReference type="InterPro" id="IPR039697">
    <property type="entry name" value="Alcohol_dehydrogenase_Fe"/>
</dbReference>
<dbReference type="OrthoDB" id="9778433at2"/>
<dbReference type="Pfam" id="PF25137">
    <property type="entry name" value="ADH_Fe_C"/>
    <property type="match status" value="1"/>
</dbReference>
<evidence type="ECO:0000313" key="7">
    <source>
        <dbReference type="EMBL" id="AMK10175.1"/>
    </source>
</evidence>
<dbReference type="Proteomes" id="UP000055611">
    <property type="component" value="Chromosome"/>
</dbReference>
<dbReference type="SUPFAM" id="SSF56796">
    <property type="entry name" value="Dehydroquinate synthase-like"/>
    <property type="match status" value="1"/>
</dbReference>
<dbReference type="RefSeq" id="WP_066800137.1">
    <property type="nucleotide sequence ID" value="NZ_CP014206.1"/>
</dbReference>
<dbReference type="GO" id="GO:0046872">
    <property type="term" value="F:metal ion binding"/>
    <property type="evidence" value="ECO:0007669"/>
    <property type="project" value="InterPro"/>
</dbReference>
<evidence type="ECO:0000256" key="4">
    <source>
        <dbReference type="ARBA" id="ARBA00023027"/>
    </source>
</evidence>
<dbReference type="InterPro" id="IPR018211">
    <property type="entry name" value="ADH_Fe_CS"/>
</dbReference>
<dbReference type="InterPro" id="IPR056798">
    <property type="entry name" value="ADH_Fe_C"/>
</dbReference>
<evidence type="ECO:0000259" key="5">
    <source>
        <dbReference type="Pfam" id="PF00465"/>
    </source>
</evidence>
<evidence type="ECO:0000313" key="8">
    <source>
        <dbReference type="EMBL" id="TDT87882.1"/>
    </source>
</evidence>
<dbReference type="Pfam" id="PF00465">
    <property type="entry name" value="Fe-ADH"/>
    <property type="match status" value="1"/>
</dbReference>
<gene>
    <name evidence="7" type="ORF">AWY79_03105</name>
    <name evidence="8" type="ORF">EDC59_10777</name>
</gene>
<feature type="domain" description="Alcohol dehydrogenase iron-type/glycerol dehydrogenase GldA" evidence="5">
    <location>
        <begin position="16"/>
        <end position="182"/>
    </location>
</feature>
<keyword evidence="4" id="KW-0520">NAD</keyword>
<dbReference type="NCBIfam" id="NF041833">
    <property type="entry name" value="Fe_ADH_ErcA"/>
    <property type="match status" value="1"/>
</dbReference>
<sequence>MQDQDYSELRKFVAPEFVFGAGAAMLAGQYAANLSIKKALVVTGPVLETLGFPGMVADSLRREGVACTVFSDVSPNPRHAEVMAGAELFRREGCDALVAVGGGSPMDCAKAIGIVCTNERHVLEFEGVDRVERPGPPLICIPTTAGTAADISQFAIINDTDRKVKIAIVSKTMVPDLALIDPLLTLTMGEELTAHTGLDALTHAAEAFASNASSAITDLNAVEAMRLIRLHLLRAVREPDNMEARTGMMLASTYAGLAFSNAILGAVHAMAHSLGGLLDMPHGLCNAILLDHVIEYNYDAEPMKYARLGSLLGADIRAEDDPALVKAKTLEAVRTLKREAGVTVGLCELGMTDEDLPVLARNALADACMLTNPKQPTADDVIEIFKQSC</sequence>
<reference evidence="8 10" key="2">
    <citation type="submission" date="2019-03" db="EMBL/GenBank/DDBJ databases">
        <title>Genomic Encyclopedia of Type Strains, Phase IV (KMG-IV): sequencing the most valuable type-strain genomes for metagenomic binning, comparative biology and taxonomic classification.</title>
        <authorList>
            <person name="Goeker M."/>
        </authorList>
    </citation>
    <scope>NUCLEOTIDE SEQUENCE [LARGE SCALE GENOMIC DNA]</scope>
    <source>
        <strain evidence="8 10">DSM 101483</strain>
    </source>
</reference>